<dbReference type="PROSITE" id="PS50082">
    <property type="entry name" value="WD_REPEATS_2"/>
    <property type="match status" value="1"/>
</dbReference>
<dbReference type="PANTHER" id="PTHR19860:SF8">
    <property type="entry name" value="DDB1- AND CUL4-ASSOCIATED FACTOR 12-LIKE PROTEIN 2"/>
    <property type="match status" value="1"/>
</dbReference>
<dbReference type="EMBL" id="KN123219">
    <property type="protein sequence ID" value="KFO26288.1"/>
    <property type="molecule type" value="Genomic_DNA"/>
</dbReference>
<evidence type="ECO:0000259" key="9">
    <source>
        <dbReference type="Pfam" id="PF23760"/>
    </source>
</evidence>
<dbReference type="SMART" id="SM00320">
    <property type="entry name" value="WD40"/>
    <property type="match status" value="4"/>
</dbReference>
<keyword evidence="3" id="KW-0677">Repeat</keyword>
<dbReference type="Pfam" id="PF23760">
    <property type="entry name" value="Beta-prop_DCAF12"/>
    <property type="match status" value="1"/>
</dbReference>
<evidence type="ECO:0000256" key="4">
    <source>
        <dbReference type="ARBA" id="ARBA00038022"/>
    </source>
</evidence>
<feature type="repeat" description="WD" evidence="7">
    <location>
        <begin position="222"/>
        <end position="262"/>
    </location>
</feature>
<dbReference type="InterPro" id="IPR051191">
    <property type="entry name" value="DCAF12"/>
</dbReference>
<gene>
    <name evidence="10" type="ORF">H920_12316</name>
</gene>
<feature type="compositionally biased region" description="Polar residues" evidence="8">
    <location>
        <begin position="9"/>
        <end position="18"/>
    </location>
</feature>
<dbReference type="Gene3D" id="2.130.10.10">
    <property type="entry name" value="YVTN repeat-like/Quinoprotein amine dehydrogenase"/>
    <property type="match status" value="2"/>
</dbReference>
<comment type="subcellular location">
    <subcellularLocation>
        <location evidence="1">Cytoplasm</location>
        <location evidence="1">Cytoskeleton</location>
        <location evidence="1">Microtubule organizing center</location>
        <location evidence="1">Centrosome</location>
    </subcellularLocation>
</comment>
<evidence type="ECO:0000256" key="3">
    <source>
        <dbReference type="ARBA" id="ARBA00022737"/>
    </source>
</evidence>
<comment type="pathway">
    <text evidence="6">Protein modification.</text>
</comment>
<dbReference type="PANTHER" id="PTHR19860">
    <property type="entry name" value="DDB1- AND CUL4-ASSOCIATED FACTOR 12-RELATED"/>
    <property type="match status" value="1"/>
</dbReference>
<dbReference type="InterPro" id="IPR001680">
    <property type="entry name" value="WD40_rpt"/>
</dbReference>
<evidence type="ECO:0000256" key="7">
    <source>
        <dbReference type="PROSITE-ProRule" id="PRU00221"/>
    </source>
</evidence>
<organism evidence="10 11">
    <name type="scientific">Fukomys damarensis</name>
    <name type="common">Damaraland mole rat</name>
    <name type="synonym">Cryptomys damarensis</name>
    <dbReference type="NCBI Taxonomy" id="885580"/>
    <lineage>
        <taxon>Eukaryota</taxon>
        <taxon>Metazoa</taxon>
        <taxon>Chordata</taxon>
        <taxon>Craniata</taxon>
        <taxon>Vertebrata</taxon>
        <taxon>Euteleostomi</taxon>
        <taxon>Mammalia</taxon>
        <taxon>Eutheria</taxon>
        <taxon>Euarchontoglires</taxon>
        <taxon>Glires</taxon>
        <taxon>Rodentia</taxon>
        <taxon>Hystricomorpha</taxon>
        <taxon>Bathyergidae</taxon>
        <taxon>Fukomys</taxon>
    </lineage>
</organism>
<reference evidence="10 11" key="1">
    <citation type="submission" date="2013-11" db="EMBL/GenBank/DDBJ databases">
        <title>The Damaraland mole rat (Fukomys damarensis) genome and evolution of African mole rats.</title>
        <authorList>
            <person name="Gladyshev V.N."/>
            <person name="Fang X."/>
        </authorList>
    </citation>
    <scope>NUCLEOTIDE SEQUENCE [LARGE SCALE GENOMIC DNA]</scope>
    <source>
        <tissue evidence="10">Liver</tissue>
    </source>
</reference>
<evidence type="ECO:0000256" key="6">
    <source>
        <dbReference type="ARBA" id="ARBA00043952"/>
    </source>
</evidence>
<evidence type="ECO:0000256" key="5">
    <source>
        <dbReference type="ARBA" id="ARBA00038623"/>
    </source>
</evidence>
<comment type="subunit">
    <text evidence="5">Component of the DCX(DCAF12) E3 ubiquitin ligase complex, at least composed of CUL4 (CUL4A or CUL4B), DDB1, DCAF12 and RBX1.</text>
</comment>
<dbReference type="InterPro" id="IPR019775">
    <property type="entry name" value="WD40_repeat_CS"/>
</dbReference>
<dbReference type="eggNOG" id="ENOG502QR7U">
    <property type="taxonomic scope" value="Eukaryota"/>
</dbReference>
<dbReference type="GO" id="GO:0080008">
    <property type="term" value="C:Cul4-RING E3 ubiquitin ligase complex"/>
    <property type="evidence" value="ECO:0007669"/>
    <property type="project" value="TreeGrafter"/>
</dbReference>
<dbReference type="AlphaFoldDB" id="A0A091D744"/>
<sequence>MSNPPAPSEQPSHSSGASAPSMRRIMEPQQVGVRMGSGAPPEWAQLGRRSRASTSQDQMGAWRWSSPTFRPQEQMEPTGCRSVVHCLQHRSIGKPGRHTLQAIGDQLQRSAVTRLPELLTERQLDLGSLDKVLASQWVNDRQVVCGTKCNTLFVLDVHTGHITPVSLMQDRRPRWAYAHSASGIRAIELNPSKTLMATGGENPNSLAVYQLPSLDPVCLGDTRSFKDWITSIAWISDNVVVSASWDGTLVLWEVHSDMFVGNTVGENMQGIPVYAHMRPRDRVIIPGSSIRYGTSKVQALAFSGKGHEFGAVSLDGYFHLWRAHRTLSRLHCFTLPFAQQNMCMTYCDDFSFYAVGTESHFCLMDPRQSQLNAAVGPLCHIESGISVRSISSYKHIITMGTDQGCLFFFDIRAQKFLVERSVTSLDSFPEPSGRKLRLTCSKGRLNPDDLWRYEFYGIEEMPYSLYTHCYNWPEMKLFVGGGPLTSELRGFYTHCYNWPEMKLFVGGGPLTSELRGHYAGIWS</sequence>
<evidence type="ECO:0000313" key="11">
    <source>
        <dbReference type="Proteomes" id="UP000028990"/>
    </source>
</evidence>
<feature type="domain" description="DDB1- and CUL4-associated factor 12 beta-propeller" evidence="9">
    <location>
        <begin position="115"/>
        <end position="492"/>
    </location>
</feature>
<evidence type="ECO:0000256" key="8">
    <source>
        <dbReference type="SAM" id="MobiDB-lite"/>
    </source>
</evidence>
<evidence type="ECO:0000256" key="2">
    <source>
        <dbReference type="ARBA" id="ARBA00022574"/>
    </source>
</evidence>
<keyword evidence="11" id="KW-1185">Reference proteome</keyword>
<comment type="similarity">
    <text evidence="4">Belongs to the WD repeat DCAF12 family.</text>
</comment>
<dbReference type="STRING" id="885580.ENSFDAP00000013981"/>
<dbReference type="Proteomes" id="UP000028990">
    <property type="component" value="Unassembled WGS sequence"/>
</dbReference>
<dbReference type="SUPFAM" id="SSF50978">
    <property type="entry name" value="WD40 repeat-like"/>
    <property type="match status" value="1"/>
</dbReference>
<dbReference type="InterPro" id="IPR056151">
    <property type="entry name" value="Beta-prop_DCAF12"/>
</dbReference>
<accession>A0A091D744</accession>
<dbReference type="GO" id="GO:0005813">
    <property type="term" value="C:centrosome"/>
    <property type="evidence" value="ECO:0007669"/>
    <property type="project" value="UniProtKB-SubCell"/>
</dbReference>
<evidence type="ECO:0000313" key="10">
    <source>
        <dbReference type="EMBL" id="KFO26288.1"/>
    </source>
</evidence>
<dbReference type="PROSITE" id="PS00678">
    <property type="entry name" value="WD_REPEATS_1"/>
    <property type="match status" value="1"/>
</dbReference>
<dbReference type="FunFam" id="2.130.10.10:FF:000497">
    <property type="entry name" value="DDB1 and CUL4-associated factor 12-like 1"/>
    <property type="match status" value="1"/>
</dbReference>
<proteinExistence type="inferred from homology"/>
<dbReference type="InterPro" id="IPR036322">
    <property type="entry name" value="WD40_repeat_dom_sf"/>
</dbReference>
<feature type="region of interest" description="Disordered" evidence="8">
    <location>
        <begin position="1"/>
        <end position="77"/>
    </location>
</feature>
<keyword evidence="2 7" id="KW-0853">WD repeat</keyword>
<evidence type="ECO:0000256" key="1">
    <source>
        <dbReference type="ARBA" id="ARBA00004300"/>
    </source>
</evidence>
<protein>
    <submittedName>
        <fullName evidence="10">DDB1-and CUL4-associated factor 12-like protein 2</fullName>
    </submittedName>
</protein>
<name>A0A091D744_FUKDA</name>
<dbReference type="InterPro" id="IPR015943">
    <property type="entry name" value="WD40/YVTN_repeat-like_dom_sf"/>
</dbReference>